<gene>
    <name evidence="2" type="ORF">BD01_0587</name>
</gene>
<dbReference type="Proteomes" id="UP000019434">
    <property type="component" value="Chromosome"/>
</dbReference>
<dbReference type="AlphaFoldDB" id="W8P0I7"/>
<reference evidence="2 3" key="1">
    <citation type="submission" date="2014-02" db="EMBL/GenBank/DDBJ databases">
        <title>Genome Sequence of an Hyperthermophilic Archaeon, Thermococcus nautili 30-1, producing viral vesicles.</title>
        <authorList>
            <person name="Oberto J."/>
            <person name="Gaudin M."/>
            <person name="Cossu M."/>
            <person name="Gorlas A."/>
            <person name="Slesarev A."/>
            <person name="Marguet E."/>
            <person name="Forterre P."/>
        </authorList>
    </citation>
    <scope>NUCLEOTIDE SEQUENCE [LARGE SCALE GENOMIC DNA]</scope>
    <source>
        <strain evidence="2 3">30-1</strain>
    </source>
</reference>
<keyword evidence="1" id="KW-1133">Transmembrane helix</keyword>
<name>W8P0I7_9EURY</name>
<keyword evidence="1" id="KW-0812">Transmembrane</keyword>
<feature type="transmembrane region" description="Helical" evidence="1">
    <location>
        <begin position="61"/>
        <end position="79"/>
    </location>
</feature>
<dbReference type="HOGENOM" id="CLU_2103634_0_0_2"/>
<evidence type="ECO:0000313" key="2">
    <source>
        <dbReference type="EMBL" id="AHL22211.1"/>
    </source>
</evidence>
<evidence type="ECO:0000256" key="1">
    <source>
        <dbReference type="SAM" id="Phobius"/>
    </source>
</evidence>
<accession>W8P0I7</accession>
<proteinExistence type="predicted"/>
<feature type="transmembrane region" description="Helical" evidence="1">
    <location>
        <begin position="28"/>
        <end position="49"/>
    </location>
</feature>
<feature type="transmembrane region" description="Helical" evidence="1">
    <location>
        <begin position="5"/>
        <end position="22"/>
    </location>
</feature>
<sequence>MRRLLVNVARAIAIGAIFYYLVGSSRGIALLPLYAGTILAVGYILINIGALVGRKLHLKKALLDVALLYAFAIPAALLAKRSQPAVGVAVVSTLAFVLIHAMDALKKERAGEPGV</sequence>
<evidence type="ECO:0000313" key="3">
    <source>
        <dbReference type="Proteomes" id="UP000019434"/>
    </source>
</evidence>
<keyword evidence="1" id="KW-0472">Membrane</keyword>
<dbReference type="KEGG" id="tnu:BD01_0587"/>
<protein>
    <submittedName>
        <fullName evidence="2">Uncharacterized protein</fullName>
    </submittedName>
</protein>
<keyword evidence="3" id="KW-1185">Reference proteome</keyword>
<dbReference type="EMBL" id="CP007264">
    <property type="protein sequence ID" value="AHL22211.1"/>
    <property type="molecule type" value="Genomic_DNA"/>
</dbReference>
<feature type="transmembrane region" description="Helical" evidence="1">
    <location>
        <begin position="85"/>
        <end position="105"/>
    </location>
</feature>
<organism evidence="2 3">
    <name type="scientific">Thermococcus nautili</name>
    <dbReference type="NCBI Taxonomy" id="195522"/>
    <lineage>
        <taxon>Archaea</taxon>
        <taxon>Methanobacteriati</taxon>
        <taxon>Methanobacteriota</taxon>
        <taxon>Thermococci</taxon>
        <taxon>Thermococcales</taxon>
        <taxon>Thermococcaceae</taxon>
        <taxon>Thermococcus</taxon>
    </lineage>
</organism>
<dbReference type="STRING" id="195522.BD01_0587"/>